<dbReference type="AlphaFoldDB" id="A0AAW0AJ50"/>
<accession>A0AAW0AJ50</accession>
<feature type="non-terminal residue" evidence="1">
    <location>
        <position position="1"/>
    </location>
</feature>
<proteinExistence type="predicted"/>
<dbReference type="SUPFAM" id="SSF52047">
    <property type="entry name" value="RNI-like"/>
    <property type="match status" value="1"/>
</dbReference>
<evidence type="ECO:0000313" key="2">
    <source>
        <dbReference type="Proteomes" id="UP001362999"/>
    </source>
</evidence>
<comment type="caution">
    <text evidence="1">The sequence shown here is derived from an EMBL/GenBank/DDBJ whole genome shotgun (WGS) entry which is preliminary data.</text>
</comment>
<protein>
    <submittedName>
        <fullName evidence="1">Uncharacterized protein</fullName>
    </submittedName>
</protein>
<evidence type="ECO:0000313" key="1">
    <source>
        <dbReference type="EMBL" id="KAK7013195.1"/>
    </source>
</evidence>
<dbReference type="Gene3D" id="3.80.10.10">
    <property type="entry name" value="Ribonuclease Inhibitor"/>
    <property type="match status" value="1"/>
</dbReference>
<keyword evidence="2" id="KW-1185">Reference proteome</keyword>
<sequence length="225" mass="24743">LPPLIRPSFTLLLQELAKGPRFQSLTTLDISVDLSVDDRFDDISKFDDAFWSAFSLAPKLRHLRTLSSDWDSFINPPFVLPWAQLTRLTTSSTSNTEALTILGKLSNVTECTLVFDESNTFPPDHHTVRLLHLCTLSLQHGSLVVRPQTSILDFLETPSLTSLAVYGAGDADAVLSFVMRSGCANSLTSLQLRTSTINHDTALCLTEKLSCLTSLELGDFDGTLL</sequence>
<reference evidence="1 2" key="1">
    <citation type="journal article" date="2024" name="J Genomics">
        <title>Draft genome sequencing and assembly of Favolaschia claudopus CIRM-BRFM 2984 isolated from oak limbs.</title>
        <authorList>
            <person name="Navarro D."/>
            <person name="Drula E."/>
            <person name="Chaduli D."/>
            <person name="Cazenave R."/>
            <person name="Ahrendt S."/>
            <person name="Wang J."/>
            <person name="Lipzen A."/>
            <person name="Daum C."/>
            <person name="Barry K."/>
            <person name="Grigoriev I.V."/>
            <person name="Favel A."/>
            <person name="Rosso M.N."/>
            <person name="Martin F."/>
        </authorList>
    </citation>
    <scope>NUCLEOTIDE SEQUENCE [LARGE SCALE GENOMIC DNA]</scope>
    <source>
        <strain evidence="1 2">CIRM-BRFM 2984</strain>
    </source>
</reference>
<dbReference type="Proteomes" id="UP001362999">
    <property type="component" value="Unassembled WGS sequence"/>
</dbReference>
<name>A0AAW0AJ50_9AGAR</name>
<organism evidence="1 2">
    <name type="scientific">Favolaschia claudopus</name>
    <dbReference type="NCBI Taxonomy" id="2862362"/>
    <lineage>
        <taxon>Eukaryota</taxon>
        <taxon>Fungi</taxon>
        <taxon>Dikarya</taxon>
        <taxon>Basidiomycota</taxon>
        <taxon>Agaricomycotina</taxon>
        <taxon>Agaricomycetes</taxon>
        <taxon>Agaricomycetidae</taxon>
        <taxon>Agaricales</taxon>
        <taxon>Marasmiineae</taxon>
        <taxon>Mycenaceae</taxon>
        <taxon>Favolaschia</taxon>
    </lineage>
</organism>
<dbReference type="EMBL" id="JAWWNJ010000060">
    <property type="protein sequence ID" value="KAK7013195.1"/>
    <property type="molecule type" value="Genomic_DNA"/>
</dbReference>
<gene>
    <name evidence="1" type="ORF">R3P38DRAFT_3579909</name>
</gene>
<feature type="non-terminal residue" evidence="1">
    <location>
        <position position="225"/>
    </location>
</feature>
<dbReference type="InterPro" id="IPR032675">
    <property type="entry name" value="LRR_dom_sf"/>
</dbReference>